<name>A0ACC3DB27_9PEZI</name>
<keyword evidence="2" id="KW-1185">Reference proteome</keyword>
<proteinExistence type="predicted"/>
<comment type="caution">
    <text evidence="1">The sequence shown here is derived from an EMBL/GenBank/DDBJ whole genome shotgun (WGS) entry which is preliminary data.</text>
</comment>
<organism evidence="1 2">
    <name type="scientific">Coniosporium uncinatum</name>
    <dbReference type="NCBI Taxonomy" id="93489"/>
    <lineage>
        <taxon>Eukaryota</taxon>
        <taxon>Fungi</taxon>
        <taxon>Dikarya</taxon>
        <taxon>Ascomycota</taxon>
        <taxon>Pezizomycotina</taxon>
        <taxon>Dothideomycetes</taxon>
        <taxon>Dothideomycetes incertae sedis</taxon>
        <taxon>Coniosporium</taxon>
    </lineage>
</organism>
<evidence type="ECO:0000313" key="2">
    <source>
        <dbReference type="Proteomes" id="UP001186974"/>
    </source>
</evidence>
<protein>
    <submittedName>
        <fullName evidence="1">Uncharacterized protein</fullName>
    </submittedName>
</protein>
<gene>
    <name evidence="1" type="ORF">LTS18_005336</name>
</gene>
<evidence type="ECO:0000313" key="1">
    <source>
        <dbReference type="EMBL" id="KAK3064643.1"/>
    </source>
</evidence>
<dbReference type="Proteomes" id="UP001186974">
    <property type="component" value="Unassembled WGS sequence"/>
</dbReference>
<sequence>MVVRPSYLHASATALLLVQSFAVALSPPLITPRAELVERNNDALRFIGYYTTDGGGTDQCVDSLTWTVSATFGDCVSSGSSTSTPYDYTTKCGGGSDSKTAFFGSTSAVCDVLCNTDFIYETLGDTTPTMWIGCVSPSRAQEAYYRTSPNANGQAQLPPTSSTTSSSSSPNISRSTSQTSSSASTTPSSSMPSSSSSSNAWIAGPVVGIIALLAISGLVYWILRMKKRQKLQAQHTQHHQQQQQQQGSYTGASAPYTTPAHFDQGYQYQPVQDRGEMVGSPNMAGQQSPLVAELYGGSKEPVEIGQGR</sequence>
<reference evidence="1" key="1">
    <citation type="submission" date="2024-09" db="EMBL/GenBank/DDBJ databases">
        <title>Black Yeasts Isolated from many extreme environments.</title>
        <authorList>
            <person name="Coleine C."/>
            <person name="Stajich J.E."/>
            <person name="Selbmann L."/>
        </authorList>
    </citation>
    <scope>NUCLEOTIDE SEQUENCE</scope>
    <source>
        <strain evidence="1">CCFEE 5737</strain>
    </source>
</reference>
<accession>A0ACC3DB27</accession>
<dbReference type="EMBL" id="JAWDJW010006460">
    <property type="protein sequence ID" value="KAK3064643.1"/>
    <property type="molecule type" value="Genomic_DNA"/>
</dbReference>